<evidence type="ECO:0000313" key="2">
    <source>
        <dbReference type="Proteomes" id="UP000805649"/>
    </source>
</evidence>
<protein>
    <submittedName>
        <fullName evidence="1">Ubiquitin interaction domain-containing protein</fullName>
    </submittedName>
</protein>
<gene>
    <name evidence="1" type="ORF">CTRU02_201856</name>
</gene>
<dbReference type="EMBL" id="VUJX02000001">
    <property type="protein sequence ID" value="KAL0943969.1"/>
    <property type="molecule type" value="Genomic_DNA"/>
</dbReference>
<sequence>MAREPTTDDISQFCEFTGLDAERDRNLVVSALKLGTQSSVNEAMSKLTRGKFRTKHTWDDTAFGADRDGGANNTGIAFNIESADNAVIQGVTPPPDSNYYGPSVGAPSRPPSRTNNRSPLGGIRADMDTGAPSNAAQEEEDLQRALRESAVESGFTPQEAGVTNTGTNATYFGPANRADYDQNSWALVPTAADASQTRADADPAPSARKREQGAPAFLVQQPNARNQQHRLGSILTILHEIPLARNILLSAGEQAPSYGHNSEWWKGQPIYAPHVLAAMQQGELQWADDSKPNFHEEIHRLMAFLDQTERSYGSVEAMADLVPSTSFSVERQFYDTLNENTDPEIMKPLTHLAYPITTQTLGDPQESTRFAFLNFELTKSQYEQTTTLYEAWDWLVWNDAMTWTEITPDTKMVVLDDMGDVMTIVIDGDGPPESMDVPEVWYPERYLEGRKEEAKVIQEHLAWVLKGLYQAESSEYDYTKWIDPKTNKVYEKREMLEKTIKEYESHVQYLDGLGRFRELQKSDDAEKQYIRLEDVPCVKTDDEEELARNSEHVVKRCKWLLSDIDEKMKRLNQEREMLRERQRFLGKLLTDPDRPGLSKPFIGRKYLLRGVSTSQDVTYVCKREEASLIEFDDATTPVDQWWRLSYNASDSQPAKAEKVSVELVMRHMFQETKNPVLVYATEDAITAPLSPLSDALQRFVRAENKNFRQELSQENTDDGAYARNTNMSPISPSKRKYRSGSVDSMATNRASLGGSDTNSRAGDFDADPFGDGDGTMDTEMADFSAKNFVDTSQSMAEVMYSRETDEPAQGHSTQSTAPTVPQQEETETLATTSTNGVVDVSRTVTPDVEDQSKGPEMQERNSNGGSSPFMARHSRHFAPAQDPRDEQKTIKMMDMEIPDENH</sequence>
<accession>A0ACC3ZIM9</accession>
<dbReference type="Proteomes" id="UP000805649">
    <property type="component" value="Unassembled WGS sequence"/>
</dbReference>
<keyword evidence="2" id="KW-1185">Reference proteome</keyword>
<name>A0ACC3ZIM9_COLTU</name>
<proteinExistence type="predicted"/>
<comment type="caution">
    <text evidence="1">The sequence shown here is derived from an EMBL/GenBank/DDBJ whole genome shotgun (WGS) entry which is preliminary data.</text>
</comment>
<reference evidence="1 2" key="1">
    <citation type="journal article" date="2020" name="Phytopathology">
        <title>Genome Sequence Resources of Colletotrichum truncatum, C. plurivorum, C. musicola, and C. sojae: Four Species Pathogenic to Soybean (Glycine max).</title>
        <authorList>
            <person name="Rogerio F."/>
            <person name="Boufleur T.R."/>
            <person name="Ciampi-Guillardi M."/>
            <person name="Sukno S.A."/>
            <person name="Thon M.R."/>
            <person name="Massola Junior N.S."/>
            <person name="Baroncelli R."/>
        </authorList>
    </citation>
    <scope>NUCLEOTIDE SEQUENCE [LARGE SCALE GENOMIC DNA]</scope>
    <source>
        <strain evidence="1 2">CMES1059</strain>
    </source>
</reference>
<evidence type="ECO:0000313" key="1">
    <source>
        <dbReference type="EMBL" id="KAL0943969.1"/>
    </source>
</evidence>
<organism evidence="1 2">
    <name type="scientific">Colletotrichum truncatum</name>
    <name type="common">Anthracnose fungus</name>
    <name type="synonym">Colletotrichum capsici</name>
    <dbReference type="NCBI Taxonomy" id="5467"/>
    <lineage>
        <taxon>Eukaryota</taxon>
        <taxon>Fungi</taxon>
        <taxon>Dikarya</taxon>
        <taxon>Ascomycota</taxon>
        <taxon>Pezizomycotina</taxon>
        <taxon>Sordariomycetes</taxon>
        <taxon>Hypocreomycetidae</taxon>
        <taxon>Glomerellales</taxon>
        <taxon>Glomerellaceae</taxon>
        <taxon>Colletotrichum</taxon>
        <taxon>Colletotrichum truncatum species complex</taxon>
    </lineage>
</organism>